<accession>A0A3A3FEI8</accession>
<dbReference type="OrthoDB" id="9803333at2"/>
<dbReference type="GO" id="GO:0016491">
    <property type="term" value="F:oxidoreductase activity"/>
    <property type="evidence" value="ECO:0007669"/>
    <property type="project" value="UniProtKB-KW"/>
</dbReference>
<dbReference type="InterPro" id="IPR002347">
    <property type="entry name" value="SDR_fam"/>
</dbReference>
<dbReference type="Gene3D" id="3.40.50.720">
    <property type="entry name" value="NAD(P)-binding Rossmann-like Domain"/>
    <property type="match status" value="1"/>
</dbReference>
<keyword evidence="5" id="KW-1185">Reference proteome</keyword>
<evidence type="ECO:0000313" key="4">
    <source>
        <dbReference type="EMBL" id="RJF91660.1"/>
    </source>
</evidence>
<proteinExistence type="inferred from homology"/>
<keyword evidence="3" id="KW-0472">Membrane</keyword>
<comment type="caution">
    <text evidence="4">The sequence shown here is derived from an EMBL/GenBank/DDBJ whole genome shotgun (WGS) entry which is preliminary data.</text>
</comment>
<dbReference type="FunFam" id="3.40.50.720:FF:000084">
    <property type="entry name" value="Short-chain dehydrogenase reductase"/>
    <property type="match status" value="1"/>
</dbReference>
<dbReference type="PRINTS" id="PR00081">
    <property type="entry name" value="GDHRDH"/>
</dbReference>
<dbReference type="InterPro" id="IPR036291">
    <property type="entry name" value="NAD(P)-bd_dom_sf"/>
</dbReference>
<dbReference type="PRINTS" id="PR00080">
    <property type="entry name" value="SDRFAMILY"/>
</dbReference>
<keyword evidence="3" id="KW-1133">Transmembrane helix</keyword>
<dbReference type="RefSeq" id="WP_119771558.1">
    <property type="nucleotide sequence ID" value="NZ_QYUO01000003.1"/>
</dbReference>
<evidence type="ECO:0000256" key="1">
    <source>
        <dbReference type="ARBA" id="ARBA00006484"/>
    </source>
</evidence>
<name>A0A3A3FEI8_9BURK</name>
<sequence length="247" mass="25585">MNLTNMLDGQVAFVTGGTSGIGRGTALALKAAGAKVIATGVSEKEVQAALADPVFAGIDAHVLNVTDDAGVREAFSRFERLDILVNAAGVGGQGPVEFEAESFARTLDINLTGTLRVCTAARPLLARQGGAIVNIASLMSFFGSATAPAYSSSKGGVVQLTKSLAVSWAEEGIRVNALAPGWIDTPMTQILQNDPERNGRVMARSPMKRWGRTEEVAAGITFLCSPMASFITGIVLPVDGGYLAAGM</sequence>
<evidence type="ECO:0000256" key="2">
    <source>
        <dbReference type="ARBA" id="ARBA00023002"/>
    </source>
</evidence>
<dbReference type="Pfam" id="PF13561">
    <property type="entry name" value="adh_short_C2"/>
    <property type="match status" value="1"/>
</dbReference>
<comment type="similarity">
    <text evidence="1">Belongs to the short-chain dehydrogenases/reductases (SDR) family.</text>
</comment>
<evidence type="ECO:0000313" key="5">
    <source>
        <dbReference type="Proteomes" id="UP000265955"/>
    </source>
</evidence>
<dbReference type="CDD" id="cd05233">
    <property type="entry name" value="SDR_c"/>
    <property type="match status" value="1"/>
</dbReference>
<gene>
    <name evidence="4" type="ORF">D3871_23475</name>
</gene>
<dbReference type="PANTHER" id="PTHR24321">
    <property type="entry name" value="DEHYDROGENASES, SHORT CHAIN"/>
    <property type="match status" value="1"/>
</dbReference>
<dbReference type="InterPro" id="IPR020904">
    <property type="entry name" value="Sc_DH/Rdtase_CS"/>
</dbReference>
<organism evidence="4 5">
    <name type="scientific">Noviherbaspirillum saxi</name>
    <dbReference type="NCBI Taxonomy" id="2320863"/>
    <lineage>
        <taxon>Bacteria</taxon>
        <taxon>Pseudomonadati</taxon>
        <taxon>Pseudomonadota</taxon>
        <taxon>Betaproteobacteria</taxon>
        <taxon>Burkholderiales</taxon>
        <taxon>Oxalobacteraceae</taxon>
        <taxon>Noviherbaspirillum</taxon>
    </lineage>
</organism>
<dbReference type="AlphaFoldDB" id="A0A3A3FEI8"/>
<feature type="transmembrane region" description="Helical" evidence="3">
    <location>
        <begin position="216"/>
        <end position="238"/>
    </location>
</feature>
<keyword evidence="2" id="KW-0560">Oxidoreductase</keyword>
<dbReference type="Proteomes" id="UP000265955">
    <property type="component" value="Unassembled WGS sequence"/>
</dbReference>
<dbReference type="PANTHER" id="PTHR24321:SF8">
    <property type="entry name" value="ESTRADIOL 17-BETA-DEHYDROGENASE 8-RELATED"/>
    <property type="match status" value="1"/>
</dbReference>
<dbReference type="PROSITE" id="PS00061">
    <property type="entry name" value="ADH_SHORT"/>
    <property type="match status" value="1"/>
</dbReference>
<protein>
    <submittedName>
        <fullName evidence="4">SDR family oxidoreductase</fullName>
    </submittedName>
</protein>
<keyword evidence="3" id="KW-0812">Transmembrane</keyword>
<dbReference type="EMBL" id="QYUO01000003">
    <property type="protein sequence ID" value="RJF91660.1"/>
    <property type="molecule type" value="Genomic_DNA"/>
</dbReference>
<evidence type="ECO:0000256" key="3">
    <source>
        <dbReference type="SAM" id="Phobius"/>
    </source>
</evidence>
<reference evidence="5" key="1">
    <citation type="submission" date="2018-09" db="EMBL/GenBank/DDBJ databases">
        <authorList>
            <person name="Zhu H."/>
        </authorList>
    </citation>
    <scope>NUCLEOTIDE SEQUENCE [LARGE SCALE GENOMIC DNA]</scope>
    <source>
        <strain evidence="5">K1R23-30</strain>
    </source>
</reference>
<dbReference type="SUPFAM" id="SSF51735">
    <property type="entry name" value="NAD(P)-binding Rossmann-fold domains"/>
    <property type="match status" value="1"/>
</dbReference>